<name>A0A6G4EDF8_CLOBO</name>
<evidence type="ECO:0000256" key="1">
    <source>
        <dbReference type="SAM" id="Phobius"/>
    </source>
</evidence>
<dbReference type="EMBL" id="SWRL01000002">
    <property type="protein sequence ID" value="NFH61204.1"/>
    <property type="molecule type" value="Genomic_DNA"/>
</dbReference>
<keyword evidence="1" id="KW-1133">Transmembrane helix</keyword>
<feature type="transmembrane region" description="Helical" evidence="1">
    <location>
        <begin position="26"/>
        <end position="51"/>
    </location>
</feature>
<keyword evidence="1" id="KW-0472">Membrane</keyword>
<reference evidence="2" key="1">
    <citation type="submission" date="2019-04" db="EMBL/GenBank/DDBJ databases">
        <title>Genome sequencing of Clostridium botulinum Groups I-IV and Clostridium butyricum.</title>
        <authorList>
            <person name="Brunt J."/>
            <person name="Van Vliet A.H.M."/>
            <person name="Stringer S.C."/>
            <person name="Carter A.T."/>
            <person name="Peck M.W."/>
        </authorList>
    </citation>
    <scope>NUCLEOTIDE SEQUENCE</scope>
    <source>
        <strain evidence="2">IFR 15/031</strain>
    </source>
</reference>
<evidence type="ECO:0000313" key="2">
    <source>
        <dbReference type="EMBL" id="NFH61204.1"/>
    </source>
</evidence>
<keyword evidence="1" id="KW-0812">Transmembrane</keyword>
<protein>
    <submittedName>
        <fullName evidence="2">Uncharacterized protein</fullName>
    </submittedName>
</protein>
<dbReference type="RefSeq" id="WP_061319519.1">
    <property type="nucleotide sequence ID" value="NZ_CP013849.1"/>
</dbReference>
<dbReference type="AlphaFoldDB" id="A0A6G4EDF8"/>
<accession>A0A6G4EDF8</accession>
<sequence length="78" mass="9088">MKCSKCGSNNVNIQAVTTVRNKRHGILYWLFIGWWLEIFMWLFLTLPWLIIKIFKPKGVTSKTKGKAVCQDCGNIWNV</sequence>
<gene>
    <name evidence="2" type="ORF">FC962_04675</name>
</gene>
<comment type="caution">
    <text evidence="2">The sequence shown here is derived from an EMBL/GenBank/DDBJ whole genome shotgun (WGS) entry which is preliminary data.</text>
</comment>
<organism evidence="2">
    <name type="scientific">Clostridium botulinum</name>
    <dbReference type="NCBI Taxonomy" id="1491"/>
    <lineage>
        <taxon>Bacteria</taxon>
        <taxon>Bacillati</taxon>
        <taxon>Bacillota</taxon>
        <taxon>Clostridia</taxon>
        <taxon>Eubacteriales</taxon>
        <taxon>Clostridiaceae</taxon>
        <taxon>Clostridium</taxon>
    </lineage>
</organism>
<proteinExistence type="predicted"/>